<dbReference type="Gene3D" id="3.40.50.1820">
    <property type="entry name" value="alpha/beta hydrolase"/>
    <property type="match status" value="1"/>
</dbReference>
<evidence type="ECO:0000313" key="4">
    <source>
        <dbReference type="Proteomes" id="UP000256485"/>
    </source>
</evidence>
<organism evidence="3 4">
    <name type="scientific">Thermasporomyces composti</name>
    <dbReference type="NCBI Taxonomy" id="696763"/>
    <lineage>
        <taxon>Bacteria</taxon>
        <taxon>Bacillati</taxon>
        <taxon>Actinomycetota</taxon>
        <taxon>Actinomycetes</taxon>
        <taxon>Propionibacteriales</taxon>
        <taxon>Nocardioidaceae</taxon>
        <taxon>Thermasporomyces</taxon>
    </lineage>
</organism>
<dbReference type="RefSeq" id="WP_115850403.1">
    <property type="nucleotide sequence ID" value="NZ_QTUC01000001.1"/>
</dbReference>
<proteinExistence type="predicted"/>
<dbReference type="Pfam" id="PF00561">
    <property type="entry name" value="Abhydrolase_1"/>
    <property type="match status" value="1"/>
</dbReference>
<keyword evidence="4" id="KW-1185">Reference proteome</keyword>
<dbReference type="InterPro" id="IPR029058">
    <property type="entry name" value="AB_hydrolase_fold"/>
</dbReference>
<evidence type="ECO:0000259" key="2">
    <source>
        <dbReference type="Pfam" id="PF00561"/>
    </source>
</evidence>
<accession>A0A3D9V5N2</accession>
<reference evidence="3 4" key="1">
    <citation type="submission" date="2018-08" db="EMBL/GenBank/DDBJ databases">
        <title>Sequencing the genomes of 1000 actinobacteria strains.</title>
        <authorList>
            <person name="Klenk H.-P."/>
        </authorList>
    </citation>
    <scope>NUCLEOTIDE SEQUENCE [LARGE SCALE GENOMIC DNA]</scope>
    <source>
        <strain evidence="3 4">DSM 22891</strain>
    </source>
</reference>
<dbReference type="PRINTS" id="PR00412">
    <property type="entry name" value="EPOXHYDRLASE"/>
</dbReference>
<protein>
    <submittedName>
        <fullName evidence="3">Pimeloyl-ACP methyl ester carboxylesterase</fullName>
    </submittedName>
</protein>
<evidence type="ECO:0000256" key="1">
    <source>
        <dbReference type="ARBA" id="ARBA00022801"/>
    </source>
</evidence>
<feature type="domain" description="AB hydrolase-1" evidence="2">
    <location>
        <begin position="37"/>
        <end position="291"/>
    </location>
</feature>
<sequence>MTGTVSGGLIDVEGPWSHRWVSANGARFHVAEIGTGPLVLFLHGFPEFWWAWRHQLPVLADLGYRAAAMDLRGYGGSDKTPRGYDPITLARDIAGLVRSLGHSDAVLVGHGWGGYAAWATATLHPRQVSQLAVVGAPHPLRLRDAALRSARQLRSATHILSFQAPILPERRLVADDGALVERLLRRWAAPGSTFPDPEASLRYRRAMQLWPAPHCALEYYRWLVRAFFRADGRRFVARMKHPVRQRVLQVHGALDPSVLPATAEGSAEYVAGPYRWRLLDGVGHFPHEEAPDEFTKVLVAWLTDA</sequence>
<dbReference type="GO" id="GO:0016787">
    <property type="term" value="F:hydrolase activity"/>
    <property type="evidence" value="ECO:0007669"/>
    <property type="project" value="UniProtKB-KW"/>
</dbReference>
<comment type="caution">
    <text evidence="3">The sequence shown here is derived from an EMBL/GenBank/DDBJ whole genome shotgun (WGS) entry which is preliminary data.</text>
</comment>
<dbReference type="AlphaFoldDB" id="A0A3D9V5N2"/>
<name>A0A3D9V5N2_THECX</name>
<dbReference type="InterPro" id="IPR000073">
    <property type="entry name" value="AB_hydrolase_1"/>
</dbReference>
<dbReference type="Proteomes" id="UP000256485">
    <property type="component" value="Unassembled WGS sequence"/>
</dbReference>
<dbReference type="PANTHER" id="PTHR43329">
    <property type="entry name" value="EPOXIDE HYDROLASE"/>
    <property type="match status" value="1"/>
</dbReference>
<dbReference type="InterPro" id="IPR000639">
    <property type="entry name" value="Epox_hydrolase-like"/>
</dbReference>
<keyword evidence="1" id="KW-0378">Hydrolase</keyword>
<dbReference type="EMBL" id="QTUC01000001">
    <property type="protein sequence ID" value="REF36837.1"/>
    <property type="molecule type" value="Genomic_DNA"/>
</dbReference>
<dbReference type="PRINTS" id="PR00111">
    <property type="entry name" value="ABHYDROLASE"/>
</dbReference>
<dbReference type="SUPFAM" id="SSF53474">
    <property type="entry name" value="alpha/beta-Hydrolases"/>
    <property type="match status" value="1"/>
</dbReference>
<gene>
    <name evidence="3" type="ORF">DFJ64_2271</name>
</gene>
<evidence type="ECO:0000313" key="3">
    <source>
        <dbReference type="EMBL" id="REF36837.1"/>
    </source>
</evidence>
<dbReference type="OrthoDB" id="2987348at2"/>